<feature type="chain" id="PRO_5035426385" evidence="1">
    <location>
        <begin position="19"/>
        <end position="132"/>
    </location>
</feature>
<dbReference type="InterPro" id="IPR036682">
    <property type="entry name" value="OS_D_A10/PebIII_sf"/>
</dbReference>
<proteinExistence type="predicted"/>
<name>A0A8K0KKN8_LADFU</name>
<accession>A0A8K0KKN8</accession>
<reference evidence="2" key="2">
    <citation type="submission" date="2017-10" db="EMBL/GenBank/DDBJ databases">
        <title>Ladona fulva Genome sequencing and assembly.</title>
        <authorList>
            <person name="Murali S."/>
            <person name="Richards S."/>
            <person name="Bandaranaike D."/>
            <person name="Bellair M."/>
            <person name="Blankenburg K."/>
            <person name="Chao H."/>
            <person name="Dinh H."/>
            <person name="Doddapaneni H."/>
            <person name="Dugan-Rocha S."/>
            <person name="Elkadiri S."/>
            <person name="Gnanaolivu R."/>
            <person name="Hernandez B."/>
            <person name="Skinner E."/>
            <person name="Javaid M."/>
            <person name="Lee S."/>
            <person name="Li M."/>
            <person name="Ming W."/>
            <person name="Munidasa M."/>
            <person name="Muniz J."/>
            <person name="Nguyen L."/>
            <person name="Hughes D."/>
            <person name="Osuji N."/>
            <person name="Pu L.-L."/>
            <person name="Puazo M."/>
            <person name="Qu C."/>
            <person name="Quiroz J."/>
            <person name="Raj R."/>
            <person name="Weissenberger G."/>
            <person name="Xin Y."/>
            <person name="Zou X."/>
            <person name="Han Y."/>
            <person name="Worley K."/>
            <person name="Muzny D."/>
            <person name="Gibbs R."/>
        </authorList>
    </citation>
    <scope>NUCLEOTIDE SEQUENCE</scope>
    <source>
        <strain evidence="2">Sampled in the wild</strain>
    </source>
</reference>
<dbReference type="AlphaFoldDB" id="A0A8K0KKN8"/>
<dbReference type="SUPFAM" id="SSF100910">
    <property type="entry name" value="Chemosensory protein Csp2"/>
    <property type="match status" value="1"/>
</dbReference>
<sequence>MKSELVVLLAVMVVVSSAGRIARDTKYTTKYDNINVDEILRSDRLVKNYFDCLVDKGPCTAEGSELKKNIPDALQNGCTKCSEKQKEQAERVIRHLIDKKPDLWSQLEAKWDPSGDYKKKYEAEYKKKGINV</sequence>
<organism evidence="2 3">
    <name type="scientific">Ladona fulva</name>
    <name type="common">Scarce chaser dragonfly</name>
    <name type="synonym">Libellula fulva</name>
    <dbReference type="NCBI Taxonomy" id="123851"/>
    <lineage>
        <taxon>Eukaryota</taxon>
        <taxon>Metazoa</taxon>
        <taxon>Ecdysozoa</taxon>
        <taxon>Arthropoda</taxon>
        <taxon>Hexapoda</taxon>
        <taxon>Insecta</taxon>
        <taxon>Pterygota</taxon>
        <taxon>Palaeoptera</taxon>
        <taxon>Odonata</taxon>
        <taxon>Epiprocta</taxon>
        <taxon>Anisoptera</taxon>
        <taxon>Libelluloidea</taxon>
        <taxon>Libellulidae</taxon>
        <taxon>Ladona</taxon>
    </lineage>
</organism>
<keyword evidence="3" id="KW-1185">Reference proteome</keyword>
<comment type="caution">
    <text evidence="2">The sequence shown here is derived from an EMBL/GenBank/DDBJ whole genome shotgun (WGS) entry which is preliminary data.</text>
</comment>
<gene>
    <name evidence="2" type="ORF">J437_LFUL013196</name>
</gene>
<dbReference type="PANTHER" id="PTHR11257">
    <property type="entry name" value="CHEMOSENSORY PROTEIN-RELATED"/>
    <property type="match status" value="1"/>
</dbReference>
<dbReference type="OrthoDB" id="6344725at2759"/>
<protein>
    <submittedName>
        <fullName evidence="2">Uncharacterized protein</fullName>
    </submittedName>
</protein>
<keyword evidence="1" id="KW-0732">Signal</keyword>
<reference evidence="2" key="1">
    <citation type="submission" date="2013-04" db="EMBL/GenBank/DDBJ databases">
        <authorList>
            <person name="Qu J."/>
            <person name="Murali S.C."/>
            <person name="Bandaranaike D."/>
            <person name="Bellair M."/>
            <person name="Blankenburg K."/>
            <person name="Chao H."/>
            <person name="Dinh H."/>
            <person name="Doddapaneni H."/>
            <person name="Downs B."/>
            <person name="Dugan-Rocha S."/>
            <person name="Elkadiri S."/>
            <person name="Gnanaolivu R.D."/>
            <person name="Hernandez B."/>
            <person name="Javaid M."/>
            <person name="Jayaseelan J.C."/>
            <person name="Lee S."/>
            <person name="Li M."/>
            <person name="Ming W."/>
            <person name="Munidasa M."/>
            <person name="Muniz J."/>
            <person name="Nguyen L."/>
            <person name="Ongeri F."/>
            <person name="Osuji N."/>
            <person name="Pu L.-L."/>
            <person name="Puazo M."/>
            <person name="Qu C."/>
            <person name="Quiroz J."/>
            <person name="Raj R."/>
            <person name="Weissenberger G."/>
            <person name="Xin Y."/>
            <person name="Zou X."/>
            <person name="Han Y."/>
            <person name="Richards S."/>
            <person name="Worley K."/>
            <person name="Muzny D."/>
            <person name="Gibbs R."/>
        </authorList>
    </citation>
    <scope>NUCLEOTIDE SEQUENCE</scope>
    <source>
        <strain evidence="2">Sampled in the wild</strain>
    </source>
</reference>
<evidence type="ECO:0000313" key="3">
    <source>
        <dbReference type="Proteomes" id="UP000792457"/>
    </source>
</evidence>
<dbReference type="InterPro" id="IPR005055">
    <property type="entry name" value="A10/PebIII"/>
</dbReference>
<dbReference type="Pfam" id="PF03392">
    <property type="entry name" value="OS-D"/>
    <property type="match status" value="1"/>
</dbReference>
<dbReference type="PANTHER" id="PTHR11257:SF12">
    <property type="entry name" value="EJACULATORY BULB-SPECIFIC PROTEIN 3-RELATED"/>
    <property type="match status" value="1"/>
</dbReference>
<feature type="signal peptide" evidence="1">
    <location>
        <begin position="1"/>
        <end position="18"/>
    </location>
</feature>
<evidence type="ECO:0000313" key="2">
    <source>
        <dbReference type="EMBL" id="KAG8234028.1"/>
    </source>
</evidence>
<evidence type="ECO:0000256" key="1">
    <source>
        <dbReference type="SAM" id="SignalP"/>
    </source>
</evidence>
<dbReference type="Gene3D" id="1.10.2080.10">
    <property type="entry name" value="Insect odorant-binding protein A10/Ejaculatory bulb-specific protein 3"/>
    <property type="match status" value="1"/>
</dbReference>
<dbReference type="EMBL" id="KZ308765">
    <property type="protein sequence ID" value="KAG8234028.1"/>
    <property type="molecule type" value="Genomic_DNA"/>
</dbReference>
<dbReference type="Proteomes" id="UP000792457">
    <property type="component" value="Unassembled WGS sequence"/>
</dbReference>